<comment type="caution">
    <text evidence="3">The sequence shown here is derived from an EMBL/GenBank/DDBJ whole genome shotgun (WGS) entry which is preliminary data.</text>
</comment>
<evidence type="ECO:0000256" key="1">
    <source>
        <dbReference type="SAM" id="MobiDB-lite"/>
    </source>
</evidence>
<feature type="chain" id="PRO_5032483774" evidence="2">
    <location>
        <begin position="24"/>
        <end position="199"/>
    </location>
</feature>
<evidence type="ECO:0000256" key="2">
    <source>
        <dbReference type="SAM" id="SignalP"/>
    </source>
</evidence>
<feature type="region of interest" description="Disordered" evidence="1">
    <location>
        <begin position="144"/>
        <end position="177"/>
    </location>
</feature>
<keyword evidence="4" id="KW-1185">Reference proteome</keyword>
<evidence type="ECO:0000313" key="3">
    <source>
        <dbReference type="EMBL" id="CAE8599752.1"/>
    </source>
</evidence>
<name>A0A813EMX3_POLGL</name>
<accession>A0A813EMX3</accession>
<reference evidence="3" key="1">
    <citation type="submission" date="2021-02" db="EMBL/GenBank/DDBJ databases">
        <authorList>
            <person name="Dougan E. K."/>
            <person name="Rhodes N."/>
            <person name="Thang M."/>
            <person name="Chan C."/>
        </authorList>
    </citation>
    <scope>NUCLEOTIDE SEQUENCE</scope>
</reference>
<evidence type="ECO:0000313" key="4">
    <source>
        <dbReference type="Proteomes" id="UP000654075"/>
    </source>
</evidence>
<proteinExistence type="predicted"/>
<organism evidence="3 4">
    <name type="scientific">Polarella glacialis</name>
    <name type="common">Dinoflagellate</name>
    <dbReference type="NCBI Taxonomy" id="89957"/>
    <lineage>
        <taxon>Eukaryota</taxon>
        <taxon>Sar</taxon>
        <taxon>Alveolata</taxon>
        <taxon>Dinophyceae</taxon>
        <taxon>Suessiales</taxon>
        <taxon>Suessiaceae</taxon>
        <taxon>Polarella</taxon>
    </lineage>
</organism>
<feature type="compositionally biased region" description="Polar residues" evidence="1">
    <location>
        <begin position="159"/>
        <end position="170"/>
    </location>
</feature>
<sequence>MSSAFGMCCCGILVFPMALLLLGYNERRFVCDRKDILYAESKADVLGCSLQNIKEGVVYFSCDLDQASVQTFTPSIFRSIGIGSSIDFKSTVGAQPGEFQKKRRGKHSPERTVYTSSQRWVSHQVDATSFSTLPEARYARSQACPDLPKIRNPKWPADLSQSTETDSAQTAKAGPFTISNTLLQGGNAGGLRHEPSYSA</sequence>
<protein>
    <submittedName>
        <fullName evidence="3">Uncharacterized protein</fullName>
    </submittedName>
</protein>
<dbReference type="Proteomes" id="UP000654075">
    <property type="component" value="Unassembled WGS sequence"/>
</dbReference>
<feature type="signal peptide" evidence="2">
    <location>
        <begin position="1"/>
        <end position="23"/>
    </location>
</feature>
<dbReference type="OrthoDB" id="455558at2759"/>
<keyword evidence="2" id="KW-0732">Signal</keyword>
<gene>
    <name evidence="3" type="ORF">PGLA1383_LOCUS18097</name>
</gene>
<dbReference type="EMBL" id="CAJNNV010011452">
    <property type="protein sequence ID" value="CAE8599752.1"/>
    <property type="molecule type" value="Genomic_DNA"/>
</dbReference>
<dbReference type="AlphaFoldDB" id="A0A813EMX3"/>